<sequence>MIHFRFGLTPVDRVAPWGEQRRTLHWFALTEGWYGIDLGGHTLLRYGARTTELLRAQSGGAETPYDCYVSYYVARLWEDLLALLPSALEPVPPDLAEFIGTDAAAWHWTESAEVDAAATWYGEHTLDTGYLWFGPHLRWWRTVDAERDTVTLAWRHPEDPEHEIEFTAPAAGQITVPTDEFRSAVAELDRALLATLATRLREFESSGPPPGVDLDLEQLRLEQDDRAHWLARAMCARPETDWSAVRAGAEVLRRSAPVLP</sequence>
<reference evidence="1 2" key="1">
    <citation type="journal article" date="2019" name="ACS Chem. Biol.">
        <title>Identification and Mobilization of a Cryptic Antibiotic Biosynthesis Gene Locus from a Human-Pathogenic Nocardia Isolate.</title>
        <authorList>
            <person name="Herisse M."/>
            <person name="Ishida K."/>
            <person name="Porter J.L."/>
            <person name="Howden B."/>
            <person name="Hertweck C."/>
            <person name="Stinear T.P."/>
            <person name="Pidot S.J."/>
        </authorList>
    </citation>
    <scope>NUCLEOTIDE SEQUENCE [LARGE SCALE GENOMIC DNA]</scope>
    <source>
        <strain evidence="1 2">AUSMDU00024985</strain>
    </source>
</reference>
<evidence type="ECO:0000313" key="2">
    <source>
        <dbReference type="Proteomes" id="UP000501705"/>
    </source>
</evidence>
<dbReference type="AlphaFoldDB" id="A0A6G9XNF8"/>
<dbReference type="InterPro" id="IPR046026">
    <property type="entry name" value="DUF5984"/>
</dbReference>
<dbReference type="Proteomes" id="UP000501705">
    <property type="component" value="Chromosome"/>
</dbReference>
<dbReference type="RefSeq" id="WP_167461564.1">
    <property type="nucleotide sequence ID" value="NZ_CP046171.1"/>
</dbReference>
<name>A0A6G9XNF8_NOCBR</name>
<organism evidence="1 2">
    <name type="scientific">Nocardia brasiliensis</name>
    <dbReference type="NCBI Taxonomy" id="37326"/>
    <lineage>
        <taxon>Bacteria</taxon>
        <taxon>Bacillati</taxon>
        <taxon>Actinomycetota</taxon>
        <taxon>Actinomycetes</taxon>
        <taxon>Mycobacteriales</taxon>
        <taxon>Nocardiaceae</taxon>
        <taxon>Nocardia</taxon>
    </lineage>
</organism>
<evidence type="ECO:0000313" key="1">
    <source>
        <dbReference type="EMBL" id="QIS02471.1"/>
    </source>
</evidence>
<dbReference type="EMBL" id="CP046171">
    <property type="protein sequence ID" value="QIS02471.1"/>
    <property type="molecule type" value="Genomic_DNA"/>
</dbReference>
<gene>
    <name evidence="1" type="ORF">F5X71_09180</name>
</gene>
<proteinExistence type="predicted"/>
<accession>A0A6G9XNF8</accession>
<protein>
    <submittedName>
        <fullName evidence="1">Uncharacterized protein</fullName>
    </submittedName>
</protein>
<dbReference type="Pfam" id="PF19446">
    <property type="entry name" value="DUF5984"/>
    <property type="match status" value="1"/>
</dbReference>